<evidence type="ECO:0000256" key="5">
    <source>
        <dbReference type="ARBA" id="ARBA00022777"/>
    </source>
</evidence>
<evidence type="ECO:0000256" key="6">
    <source>
        <dbReference type="ARBA" id="ARBA00022840"/>
    </source>
</evidence>
<feature type="transmembrane region" description="Helical" evidence="11">
    <location>
        <begin position="44"/>
        <end position="67"/>
    </location>
</feature>
<evidence type="ECO:0000256" key="2">
    <source>
        <dbReference type="ARBA" id="ARBA00022527"/>
    </source>
</evidence>
<keyword evidence="3" id="KW-0808">Transferase</keyword>
<dbReference type="Pfam" id="PF00069">
    <property type="entry name" value="Pkinase"/>
    <property type="match status" value="2"/>
</dbReference>
<dbReference type="InterPro" id="IPR044576">
    <property type="entry name" value="At4g25390-like"/>
</dbReference>
<dbReference type="PROSITE" id="PS00108">
    <property type="entry name" value="PROTEIN_KINASE_ST"/>
    <property type="match status" value="1"/>
</dbReference>
<dbReference type="EC" id="2.7.11.1" evidence="1"/>
<evidence type="ECO:0000259" key="12">
    <source>
        <dbReference type="PROSITE" id="PS50011"/>
    </source>
</evidence>
<evidence type="ECO:0000256" key="8">
    <source>
        <dbReference type="ARBA" id="ARBA00048679"/>
    </source>
</evidence>
<dbReference type="InterPro" id="IPR017441">
    <property type="entry name" value="Protein_kinase_ATP_BS"/>
</dbReference>
<keyword evidence="11" id="KW-0812">Transmembrane</keyword>
<dbReference type="EMBL" id="JAJJMA010070091">
    <property type="protein sequence ID" value="MCL7027610.1"/>
    <property type="molecule type" value="Genomic_DNA"/>
</dbReference>
<dbReference type="Gene3D" id="1.10.510.10">
    <property type="entry name" value="Transferase(Phosphotransferase) domain 1"/>
    <property type="match status" value="2"/>
</dbReference>
<name>A0AA41S2M7_PAPNU</name>
<feature type="binding site" evidence="9">
    <location>
        <position position="128"/>
    </location>
    <ligand>
        <name>ATP</name>
        <dbReference type="ChEBI" id="CHEBI:30616"/>
    </ligand>
</feature>
<accession>A0AA41S2M7</accession>
<dbReference type="GO" id="GO:0005524">
    <property type="term" value="F:ATP binding"/>
    <property type="evidence" value="ECO:0007669"/>
    <property type="project" value="UniProtKB-UniRule"/>
</dbReference>
<dbReference type="Gene3D" id="3.30.200.20">
    <property type="entry name" value="Phosphorylase Kinase, domain 1"/>
    <property type="match status" value="1"/>
</dbReference>
<evidence type="ECO:0000256" key="3">
    <source>
        <dbReference type="ARBA" id="ARBA00022679"/>
    </source>
</evidence>
<gene>
    <name evidence="13" type="ORF">MKW94_027378</name>
</gene>
<proteinExistence type="predicted"/>
<dbReference type="PANTHER" id="PTHR46821">
    <property type="entry name" value="OS07G0586332 PROTEIN"/>
    <property type="match status" value="1"/>
</dbReference>
<evidence type="ECO:0000313" key="14">
    <source>
        <dbReference type="Proteomes" id="UP001177140"/>
    </source>
</evidence>
<evidence type="ECO:0000256" key="10">
    <source>
        <dbReference type="SAM" id="MobiDB-lite"/>
    </source>
</evidence>
<dbReference type="PROSITE" id="PS00107">
    <property type="entry name" value="PROTEIN_KINASE_ATP"/>
    <property type="match status" value="1"/>
</dbReference>
<reference evidence="13" key="1">
    <citation type="submission" date="2022-03" db="EMBL/GenBank/DDBJ databases">
        <title>A functionally conserved STORR gene fusion in Papaver species that diverged 16.8 million years ago.</title>
        <authorList>
            <person name="Catania T."/>
        </authorList>
    </citation>
    <scope>NUCLEOTIDE SEQUENCE</scope>
    <source>
        <strain evidence="13">S-191538</strain>
    </source>
</reference>
<feature type="region of interest" description="Disordered" evidence="10">
    <location>
        <begin position="694"/>
        <end position="718"/>
    </location>
</feature>
<keyword evidence="4 9" id="KW-0547">Nucleotide-binding</keyword>
<keyword evidence="2" id="KW-0723">Serine/threonine-protein kinase</keyword>
<evidence type="ECO:0000313" key="13">
    <source>
        <dbReference type="EMBL" id="MCL7027610.1"/>
    </source>
</evidence>
<dbReference type="Proteomes" id="UP001177140">
    <property type="component" value="Unassembled WGS sequence"/>
</dbReference>
<comment type="catalytic activity">
    <reaction evidence="8">
        <text>L-seryl-[protein] + ATP = O-phospho-L-seryl-[protein] + ADP + H(+)</text>
        <dbReference type="Rhea" id="RHEA:17989"/>
        <dbReference type="Rhea" id="RHEA-COMP:9863"/>
        <dbReference type="Rhea" id="RHEA-COMP:11604"/>
        <dbReference type="ChEBI" id="CHEBI:15378"/>
        <dbReference type="ChEBI" id="CHEBI:29999"/>
        <dbReference type="ChEBI" id="CHEBI:30616"/>
        <dbReference type="ChEBI" id="CHEBI:83421"/>
        <dbReference type="ChEBI" id="CHEBI:456216"/>
        <dbReference type="EC" id="2.7.11.1"/>
    </reaction>
</comment>
<comment type="caution">
    <text evidence="13">The sequence shown here is derived from an EMBL/GenBank/DDBJ whole genome shotgun (WGS) entry which is preliminary data.</text>
</comment>
<dbReference type="SMART" id="SM00220">
    <property type="entry name" value="S_TKc"/>
    <property type="match status" value="1"/>
</dbReference>
<evidence type="ECO:0000256" key="11">
    <source>
        <dbReference type="SAM" id="Phobius"/>
    </source>
</evidence>
<keyword evidence="6 9" id="KW-0067">ATP-binding</keyword>
<dbReference type="InterPro" id="IPR008271">
    <property type="entry name" value="Ser/Thr_kinase_AS"/>
</dbReference>
<feature type="compositionally biased region" description="Basic and acidic residues" evidence="10">
    <location>
        <begin position="373"/>
        <end position="384"/>
    </location>
</feature>
<evidence type="ECO:0000256" key="4">
    <source>
        <dbReference type="ARBA" id="ARBA00022741"/>
    </source>
</evidence>
<dbReference type="InterPro" id="IPR000719">
    <property type="entry name" value="Prot_kinase_dom"/>
</dbReference>
<keyword evidence="5" id="KW-0418">Kinase</keyword>
<keyword evidence="11" id="KW-1133">Transmembrane helix</keyword>
<sequence>MPSRQLSSEPLIVPPEVVLPSTAATTTLNSQTPKLPHHNHHPKFPLAAVLITLAMVFSFLTFIAILYRKLSRKRTVPTTDLNPKPQRYSYSVLRRATGTFAPSNRLGQGGFGSVYKGVLTNGQEIAVKLMDSVGSLQGEREFQNELSIAGKIDSRYVVNLIGFSSDTKRRRMLLVYELMINRSLQDALLDRKCAELMEWKKRYCIAVDIAKGLEFLHCQCDPVIIHGDIKPSNILLDSEFNAKIADFGLARSKVEDVHAGGGGGDLVSGVSGVSGIEIEEEVEEEIKVCGNELKKKKFERGGSDILTDNGSIMDGTESVVTGYEDVSFVEASPESCVIRVVDGVEAAASETAIVLSPSEIMGSEGNFDRLSMDSRKDLVGDGSRKTSRKKSGTGKDWWWKQDTTCGSESGVKDYVMEWIGTEIKKERPKSDWGVTTVGEDMCKANCKPDKKKQHRRLEWWASLDEDKVKKKEKARPAREWWREEFCEELTKKKKKKELSSASGRAGGGDNWWQRDEDMNVDVKKKKKRNWSKGSRGSVDWWLDGLSGEIKSCRRNSRDWVSGEIPKSGGISSTPSMRGTVCYIAPEYGGGGQLSEKCDVYSYGVLLLVLVSGRRPLQVTASPMSEFERANLISWARHLAHSGKLQELFDPAIQSLDREQALLCVTVALLCLQRSPSKRPNIREVVGMLTGESEAPHLPFEFSPSPPSGFPFKSRKKGR</sequence>
<evidence type="ECO:0000256" key="7">
    <source>
        <dbReference type="ARBA" id="ARBA00047899"/>
    </source>
</evidence>
<feature type="domain" description="Protein kinase" evidence="12">
    <location>
        <begin position="100"/>
        <end position="699"/>
    </location>
</feature>
<dbReference type="PROSITE" id="PS50011">
    <property type="entry name" value="PROTEIN_KINASE_DOM"/>
    <property type="match status" value="1"/>
</dbReference>
<dbReference type="GO" id="GO:0004674">
    <property type="term" value="F:protein serine/threonine kinase activity"/>
    <property type="evidence" value="ECO:0007669"/>
    <property type="project" value="UniProtKB-KW"/>
</dbReference>
<keyword evidence="14" id="KW-1185">Reference proteome</keyword>
<dbReference type="InterPro" id="IPR011009">
    <property type="entry name" value="Kinase-like_dom_sf"/>
</dbReference>
<feature type="region of interest" description="Disordered" evidence="10">
    <location>
        <begin position="373"/>
        <end position="395"/>
    </location>
</feature>
<evidence type="ECO:0000256" key="9">
    <source>
        <dbReference type="PROSITE-ProRule" id="PRU10141"/>
    </source>
</evidence>
<evidence type="ECO:0000256" key="1">
    <source>
        <dbReference type="ARBA" id="ARBA00012513"/>
    </source>
</evidence>
<dbReference type="AlphaFoldDB" id="A0AA41S2M7"/>
<comment type="catalytic activity">
    <reaction evidence="7">
        <text>L-threonyl-[protein] + ATP = O-phospho-L-threonyl-[protein] + ADP + H(+)</text>
        <dbReference type="Rhea" id="RHEA:46608"/>
        <dbReference type="Rhea" id="RHEA-COMP:11060"/>
        <dbReference type="Rhea" id="RHEA-COMP:11605"/>
        <dbReference type="ChEBI" id="CHEBI:15378"/>
        <dbReference type="ChEBI" id="CHEBI:30013"/>
        <dbReference type="ChEBI" id="CHEBI:30616"/>
        <dbReference type="ChEBI" id="CHEBI:61977"/>
        <dbReference type="ChEBI" id="CHEBI:456216"/>
        <dbReference type="EC" id="2.7.11.1"/>
    </reaction>
</comment>
<keyword evidence="11" id="KW-0472">Membrane</keyword>
<organism evidence="13 14">
    <name type="scientific">Papaver nudicaule</name>
    <name type="common">Iceland poppy</name>
    <dbReference type="NCBI Taxonomy" id="74823"/>
    <lineage>
        <taxon>Eukaryota</taxon>
        <taxon>Viridiplantae</taxon>
        <taxon>Streptophyta</taxon>
        <taxon>Embryophyta</taxon>
        <taxon>Tracheophyta</taxon>
        <taxon>Spermatophyta</taxon>
        <taxon>Magnoliopsida</taxon>
        <taxon>Ranunculales</taxon>
        <taxon>Papaveraceae</taxon>
        <taxon>Papaveroideae</taxon>
        <taxon>Papaver</taxon>
    </lineage>
</organism>
<dbReference type="SUPFAM" id="SSF56112">
    <property type="entry name" value="Protein kinase-like (PK-like)"/>
    <property type="match status" value="1"/>
</dbReference>
<dbReference type="FunFam" id="1.10.510.10:FF:001023">
    <property type="entry name" value="Os07g0541700 protein"/>
    <property type="match status" value="1"/>
</dbReference>
<protein>
    <recommendedName>
        <fullName evidence="1">non-specific serine/threonine protein kinase</fullName>
        <ecNumber evidence="1">2.7.11.1</ecNumber>
    </recommendedName>
</protein>
<dbReference type="PANTHER" id="PTHR46821:SF2">
    <property type="entry name" value="OS03G0251700 PROTEIN"/>
    <property type="match status" value="1"/>
</dbReference>